<evidence type="ECO:0000313" key="2">
    <source>
        <dbReference type="Proteomes" id="UP000245959"/>
    </source>
</evidence>
<proteinExistence type="predicted"/>
<dbReference type="GeneID" id="78295193"/>
<reference evidence="1 2" key="1">
    <citation type="submission" date="2018-04" db="EMBL/GenBank/DDBJ databases">
        <title>Genomic Encyclopedia of Type Strains, Phase IV (KMG-IV): sequencing the most valuable type-strain genomes for metagenomic binning, comparative biology and taxonomic classification.</title>
        <authorList>
            <person name="Goeker M."/>
        </authorList>
    </citation>
    <scope>NUCLEOTIDE SEQUENCE [LARGE SCALE GENOMIC DNA]</scope>
    <source>
        <strain evidence="1 2">DSM 14823</strain>
    </source>
</reference>
<dbReference type="AlphaFoldDB" id="A0A2U1B043"/>
<dbReference type="RefSeq" id="WP_116883886.1">
    <property type="nucleotide sequence ID" value="NZ_CALXNT010000087.1"/>
</dbReference>
<sequence>MDIHFLHDYNLYNINMSSKEIVLSFSECFTETPRLYNIHLIDIQYFYCSELKEGNIILDIEIFELKNITRDDFDKIFIKETDGTKVRFDEYSGKYVFYLYSSYGCYIKAIVQKIITTAVENGEEKTLQ</sequence>
<evidence type="ECO:0000313" key="1">
    <source>
        <dbReference type="EMBL" id="PVY42046.1"/>
    </source>
</evidence>
<comment type="caution">
    <text evidence="1">The sequence shown here is derived from an EMBL/GenBank/DDBJ whole genome shotgun (WGS) entry which is preliminary data.</text>
</comment>
<dbReference type="Proteomes" id="UP000245959">
    <property type="component" value="Unassembled WGS sequence"/>
</dbReference>
<dbReference type="EMBL" id="QEKH01000012">
    <property type="protein sequence ID" value="PVY42046.1"/>
    <property type="molecule type" value="Genomic_DNA"/>
</dbReference>
<keyword evidence="2" id="KW-1185">Reference proteome</keyword>
<name>A0A2U1B043_9BACT</name>
<organism evidence="1 2">
    <name type="scientific">Victivallis vadensis</name>
    <dbReference type="NCBI Taxonomy" id="172901"/>
    <lineage>
        <taxon>Bacteria</taxon>
        <taxon>Pseudomonadati</taxon>
        <taxon>Lentisphaerota</taxon>
        <taxon>Lentisphaeria</taxon>
        <taxon>Victivallales</taxon>
        <taxon>Victivallaceae</taxon>
        <taxon>Victivallis</taxon>
    </lineage>
</organism>
<gene>
    <name evidence="1" type="ORF">C8D82_11243</name>
</gene>
<accession>A0A2U1B043</accession>
<protein>
    <submittedName>
        <fullName evidence="1">Uncharacterized protein</fullName>
    </submittedName>
</protein>